<feature type="region of interest" description="Disordered" evidence="1">
    <location>
        <begin position="312"/>
        <end position="336"/>
    </location>
</feature>
<sequence length="960" mass="108809">MSKDSRPSETFVVFGTAFPETTEKDRRAGRSDAGQFVPVWKQEARDEKGRRRFHGAFTGGFSAGYFNTVGSKEGWEPSNFVSSRSARNERKEAKPEDYMDEEDLEAMTGARKLVATEEFDILGGTERELQARRQLETESGDLLASSLMNMFGPPKDSIGIRLLRKMGWRPGQGIGPRTKRSLGDSDDDDDDDDEETDVTFAPHDTPIENFTAKRDTYGLGYDLASSVPQVAEMKRLREIARQEAMSGTAVDQKNRSSFGVQGGGAFGLGAFDENDGEDDDIYGENEPVLKNYHHALYDENEGGLTRDQLKAQALKRKKPEQTEPTNKLKCSDGRPPLRGFIVNNKNQQIGQWHAPPKVPADFTGQHVMANDTTAKAHITADSIFSFEERGNVLGEKPIEARSVFDYMPQHSKDKLDRAVSFFIDIGKDKSQLSEFDIVPKDVANLALQGFIPFGDNPKKQARYKSYLENFAGKLTEDGEVKKVLPIPEGLTYEAGMKELSEFAKAARIFRPLSAMMSGRFTPSSESKNIEVVNFEGGLKTEQQYRQEKEAIAKSMPEPEKKQLTQEQEAAALKMFGNLTRTVKPFYPNRLVCKRFNVRDPHPEHDPTAPADVGRSQAGSKDILNKESMEAMLNKRLPLQFTSSQEPKLDDLALKSVIPKPSDRASDESAPTTGIEKEVIDQTNQTNQDDEEEGGPALDYERPSMDIFKAIFDDSDEEEEEEEEEEQNVETTTVTTTIEDDDQFIGPPAPPEPSTIDIPLQKTLPIESSEPFRPMFKRASERKENVTPLTNVISEEVVVQPFKPRTSAHKRRHVSISDDEEEESSEQEDKRDRSRRRKSSRHHKSSKSSRERKHHKSSRDEEKRHHKSSRDDEKRHHKSSRDDDERRRHKSSRDDDKRHHKSSRKRSRSPEEKRHKSKRSKSSSSHRSNKVEDDYEGMWVEKKPVLPSEGSKGRKKAVDLW</sequence>
<feature type="compositionally biased region" description="Basic residues" evidence="1">
    <location>
        <begin position="897"/>
        <end position="906"/>
    </location>
</feature>
<feature type="region of interest" description="Disordered" evidence="1">
    <location>
        <begin position="651"/>
        <end position="770"/>
    </location>
</feature>
<feature type="region of interest" description="Disordered" evidence="1">
    <location>
        <begin position="794"/>
        <end position="960"/>
    </location>
</feature>
<feature type="domain" description="G-patch" evidence="2">
    <location>
        <begin position="155"/>
        <end position="183"/>
    </location>
</feature>
<reference evidence="3 4" key="1">
    <citation type="submission" date="2024-04" db="EMBL/GenBank/DDBJ databases">
        <title>genome sequences of Mucor flavus KT1a and Helicostylum pulchrum KT1b strains isolated from the surface of a dry-aged beef.</title>
        <authorList>
            <person name="Toyotome T."/>
            <person name="Hosono M."/>
            <person name="Torimaru M."/>
            <person name="Fukuda K."/>
            <person name="Mikami N."/>
        </authorList>
    </citation>
    <scope>NUCLEOTIDE SEQUENCE [LARGE SCALE GENOMIC DNA]</scope>
    <source>
        <strain evidence="3 4">KT1a</strain>
    </source>
</reference>
<feature type="compositionally biased region" description="Basic and acidic residues" evidence="1">
    <location>
        <begin position="86"/>
        <end position="97"/>
    </location>
</feature>
<dbReference type="Pfam" id="PF07713">
    <property type="entry name" value="DUF1604"/>
    <property type="match status" value="1"/>
</dbReference>
<evidence type="ECO:0000256" key="1">
    <source>
        <dbReference type="SAM" id="MobiDB-lite"/>
    </source>
</evidence>
<proteinExistence type="predicted"/>
<dbReference type="Pfam" id="PF26093">
    <property type="entry name" value="HTH_TGH"/>
    <property type="match status" value="1"/>
</dbReference>
<dbReference type="PROSITE" id="PS50174">
    <property type="entry name" value="G_PATCH"/>
    <property type="match status" value="1"/>
</dbReference>
<dbReference type="PANTHER" id="PTHR13384">
    <property type="entry name" value="G PATCH DOMAIN-CONTAINING PROTEIN 1"/>
    <property type="match status" value="1"/>
</dbReference>
<feature type="region of interest" description="Disordered" evidence="1">
    <location>
        <begin position="169"/>
        <end position="207"/>
    </location>
</feature>
<feature type="compositionally biased region" description="Basic and acidic residues" evidence="1">
    <location>
        <begin position="597"/>
        <end position="606"/>
    </location>
</feature>
<evidence type="ECO:0000313" key="3">
    <source>
        <dbReference type="EMBL" id="GAA5816814.1"/>
    </source>
</evidence>
<dbReference type="Proteomes" id="UP001473302">
    <property type="component" value="Unassembled WGS sequence"/>
</dbReference>
<evidence type="ECO:0000259" key="2">
    <source>
        <dbReference type="PROSITE" id="PS50174"/>
    </source>
</evidence>
<dbReference type="EMBL" id="BAABUK010000035">
    <property type="protein sequence ID" value="GAA5816814.1"/>
    <property type="molecule type" value="Genomic_DNA"/>
</dbReference>
<dbReference type="PANTHER" id="PTHR13384:SF19">
    <property type="entry name" value="G PATCH DOMAIN-CONTAINING PROTEIN 1"/>
    <property type="match status" value="1"/>
</dbReference>
<feature type="compositionally biased region" description="Basic and acidic residues" evidence="1">
    <location>
        <begin position="857"/>
        <end position="896"/>
    </location>
</feature>
<comment type="caution">
    <text evidence="3">The sequence shown here is derived from an EMBL/GenBank/DDBJ whole genome shotgun (WGS) entry which is preliminary data.</text>
</comment>
<feature type="compositionally biased region" description="Acidic residues" evidence="1">
    <location>
        <begin position="712"/>
        <end position="727"/>
    </location>
</feature>
<feature type="compositionally biased region" description="Acidic residues" evidence="1">
    <location>
        <begin position="816"/>
        <end position="825"/>
    </location>
</feature>
<name>A0ABP9ZCF4_9FUNG</name>
<evidence type="ECO:0000313" key="4">
    <source>
        <dbReference type="Proteomes" id="UP001473302"/>
    </source>
</evidence>
<protein>
    <recommendedName>
        <fullName evidence="2">G-patch domain-containing protein</fullName>
    </recommendedName>
</protein>
<feature type="compositionally biased region" description="Basic residues" evidence="1">
    <location>
        <begin position="832"/>
        <end position="856"/>
    </location>
</feature>
<gene>
    <name evidence="3" type="ORF">MFLAVUS_010348</name>
</gene>
<feature type="region of interest" description="Disordered" evidence="1">
    <location>
        <begin position="597"/>
        <end position="617"/>
    </location>
</feature>
<dbReference type="Pfam" id="PF01585">
    <property type="entry name" value="G-patch"/>
    <property type="match status" value="1"/>
</dbReference>
<feature type="region of interest" description="Disordered" evidence="1">
    <location>
        <begin position="76"/>
        <end position="103"/>
    </location>
</feature>
<accession>A0ABP9ZCF4</accession>
<dbReference type="InterPro" id="IPR000467">
    <property type="entry name" value="G_patch_dom"/>
</dbReference>
<feature type="compositionally biased region" description="Acidic residues" evidence="1">
    <location>
        <begin position="184"/>
        <end position="197"/>
    </location>
</feature>
<keyword evidence="4" id="KW-1185">Reference proteome</keyword>
<organism evidence="3 4">
    <name type="scientific">Mucor flavus</name>
    <dbReference type="NCBI Taxonomy" id="439312"/>
    <lineage>
        <taxon>Eukaryota</taxon>
        <taxon>Fungi</taxon>
        <taxon>Fungi incertae sedis</taxon>
        <taxon>Mucoromycota</taxon>
        <taxon>Mucoromycotina</taxon>
        <taxon>Mucoromycetes</taxon>
        <taxon>Mucorales</taxon>
        <taxon>Mucorineae</taxon>
        <taxon>Mucoraceae</taxon>
        <taxon>Mucor</taxon>
    </lineage>
</organism>
<dbReference type="InterPro" id="IPR011666">
    <property type="entry name" value="DUF1604"/>
</dbReference>